<dbReference type="InterPro" id="IPR003084">
    <property type="entry name" value="HDAC_I/II"/>
</dbReference>
<evidence type="ECO:0000256" key="2">
    <source>
        <dbReference type="ARBA" id="ARBA00012111"/>
    </source>
</evidence>
<dbReference type="EMBL" id="UFAJ01000014">
    <property type="protein sequence ID" value="SSD58450.1"/>
    <property type="molecule type" value="Genomic_DNA"/>
</dbReference>
<protein>
    <recommendedName>
        <fullName evidence="2 9">Histone deacetylase</fullName>
        <ecNumber evidence="2 9">3.5.1.98</ecNumber>
    </recommendedName>
</protein>
<dbReference type="GO" id="GO:0141221">
    <property type="term" value="F:histone deacetylase activity, hydrolytic mechanism"/>
    <property type="evidence" value="ECO:0007669"/>
    <property type="project" value="UniProtKB-EC"/>
</dbReference>
<evidence type="ECO:0000313" key="15">
    <source>
        <dbReference type="Proteomes" id="UP000262825"/>
    </source>
</evidence>
<keyword evidence="3 9" id="KW-0378">Hydrolase</keyword>
<feature type="binding site" evidence="12">
    <location>
        <position position="295"/>
    </location>
    <ligand>
        <name>a divalent metal cation</name>
        <dbReference type="ChEBI" id="CHEBI:60240"/>
    </ligand>
</feature>
<evidence type="ECO:0000256" key="10">
    <source>
        <dbReference type="PIRSR" id="PIRSR037913-1"/>
    </source>
</evidence>
<evidence type="ECO:0000256" key="12">
    <source>
        <dbReference type="PIRSR" id="PIRSR037913-3"/>
    </source>
</evidence>
<accession>A0A376B2U7</accession>
<comment type="subcellular location">
    <subcellularLocation>
        <location evidence="1 9">Nucleus</location>
    </subcellularLocation>
</comment>
<keyword evidence="7 9" id="KW-0539">Nucleus</keyword>
<dbReference type="PANTHER" id="PTHR10625">
    <property type="entry name" value="HISTONE DEACETYLASE HDAC1-RELATED"/>
    <property type="match status" value="1"/>
</dbReference>
<keyword evidence="12" id="KW-0479">Metal-binding</keyword>
<dbReference type="InterPro" id="IPR023801">
    <property type="entry name" value="His_deacetylse_dom"/>
</dbReference>
<dbReference type="GO" id="GO:0046872">
    <property type="term" value="F:metal ion binding"/>
    <property type="evidence" value="ECO:0007669"/>
    <property type="project" value="UniProtKB-KW"/>
</dbReference>
<dbReference type="EC" id="3.5.1.98" evidence="2 9"/>
<dbReference type="GO" id="GO:0070210">
    <property type="term" value="C:Rpd3L-Expanded complex"/>
    <property type="evidence" value="ECO:0007669"/>
    <property type="project" value="TreeGrafter"/>
</dbReference>
<keyword evidence="5 9" id="KW-0805">Transcription regulation</keyword>
<feature type="binding site" evidence="12">
    <location>
        <position position="207"/>
    </location>
    <ligand>
        <name>a divalent metal cation</name>
        <dbReference type="ChEBI" id="CHEBI:60240"/>
    </ligand>
</feature>
<evidence type="ECO:0000256" key="5">
    <source>
        <dbReference type="ARBA" id="ARBA00023015"/>
    </source>
</evidence>
<comment type="catalytic activity">
    <reaction evidence="9">
        <text>N(6)-acetyl-L-lysyl-[histone] + H2O = L-lysyl-[histone] + acetate</text>
        <dbReference type="Rhea" id="RHEA:58196"/>
        <dbReference type="Rhea" id="RHEA-COMP:9845"/>
        <dbReference type="Rhea" id="RHEA-COMP:11338"/>
        <dbReference type="ChEBI" id="CHEBI:15377"/>
        <dbReference type="ChEBI" id="CHEBI:29969"/>
        <dbReference type="ChEBI" id="CHEBI:30089"/>
        <dbReference type="ChEBI" id="CHEBI:61930"/>
        <dbReference type="EC" id="3.5.1.98"/>
    </reaction>
</comment>
<evidence type="ECO:0000256" key="8">
    <source>
        <dbReference type="ARBA" id="ARBA00061569"/>
    </source>
</evidence>
<dbReference type="PIRSF" id="PIRSF037913">
    <property type="entry name" value="His_deacetylse_1"/>
    <property type="match status" value="1"/>
</dbReference>
<dbReference type="VEuPathDB" id="FungiDB:SCODWIG_00211"/>
<dbReference type="FunFam" id="3.40.800.20:FF:000007">
    <property type="entry name" value="Histone deacetylase"/>
    <property type="match status" value="1"/>
</dbReference>
<comment type="similarity">
    <text evidence="8 9">Belongs to the histone deacetylase family. HD Type 1 subfamily.</text>
</comment>
<dbReference type="InterPro" id="IPR037138">
    <property type="entry name" value="His_deacetylse_dom_sf"/>
</dbReference>
<proteinExistence type="inferred from homology"/>
<evidence type="ECO:0000256" key="4">
    <source>
        <dbReference type="ARBA" id="ARBA00022853"/>
    </source>
</evidence>
<dbReference type="GO" id="GO:0034967">
    <property type="term" value="C:Set3 complex"/>
    <property type="evidence" value="ECO:0007669"/>
    <property type="project" value="UniProtKB-ARBA"/>
</dbReference>
<dbReference type="Gene3D" id="3.40.800.20">
    <property type="entry name" value="Histone deacetylase domain"/>
    <property type="match status" value="1"/>
</dbReference>
<evidence type="ECO:0000256" key="3">
    <source>
        <dbReference type="ARBA" id="ARBA00022801"/>
    </source>
</evidence>
<feature type="binding site" evidence="11">
    <location>
        <position position="178"/>
    </location>
    <ligand>
        <name>substrate</name>
    </ligand>
</feature>
<dbReference type="CDD" id="cd11598">
    <property type="entry name" value="HDAC_Hos2"/>
    <property type="match status" value="1"/>
</dbReference>
<dbReference type="GO" id="GO:0040029">
    <property type="term" value="P:epigenetic regulation of gene expression"/>
    <property type="evidence" value="ECO:0007669"/>
    <property type="project" value="TreeGrafter"/>
</dbReference>
<dbReference type="Proteomes" id="UP000262825">
    <property type="component" value="Unassembled WGS sequence"/>
</dbReference>
<reference evidence="15" key="1">
    <citation type="submission" date="2018-06" db="EMBL/GenBank/DDBJ databases">
        <authorList>
            <person name="Guldener U."/>
        </authorList>
    </citation>
    <scope>NUCLEOTIDE SEQUENCE [LARGE SCALE GENOMIC DNA]</scope>
    <source>
        <strain evidence="15">UTAD17</strain>
    </source>
</reference>
<keyword evidence="6 9" id="KW-0804">Transcription</keyword>
<dbReference type="Pfam" id="PF00850">
    <property type="entry name" value="Hist_deacetyl"/>
    <property type="match status" value="1"/>
</dbReference>
<dbReference type="InterPro" id="IPR000286">
    <property type="entry name" value="HDACs"/>
</dbReference>
<dbReference type="InterPro" id="IPR023696">
    <property type="entry name" value="Ureohydrolase_dom_sf"/>
</dbReference>
<sequence length="460" mass="52688">MSTLTTSSPTQTFQYDQKTKESYPLFQLNNSHPINKPRVSYHFNGNVSRYHYGVKHPMKPFRLMLTDHLVSSYGLHKIMDLYETRKATKEELTDFHSKDYIDFLEKVTPENTNKFPRGTLDTFNIGDDCPIFQGLYDYSAYYAGASLDASRKLINGQSDIAINWSGGLHHAKKSQPSGFCYVNDIVLAALNLLRFHPRLLYIDIDLHHGDGVQEAFYTTDRVFTVSFHKYNKELFFPGTGDVDEDGIDRGKHYALNVPLQDGIDDDSYINLFKSIIEPLITSYRPTCIILQCGADSLGHDRLGAFNINIKAHGECARFVKSFGLPMLVVGGGGYTPKNVSRLWTYETGIMNDVLLNNELPHGIPFRENFGPDYSLNPVLDDLYENKNPKKYLEDIRIRCLENIRYLQGAPSVRMDADIIPTRDITGLTQDEEQSIKEWNEEDERFKSMEKDKTRVGEYYD</sequence>
<feature type="active site" description="Proton acceptor" evidence="10">
    <location>
        <position position="170"/>
    </location>
</feature>
<dbReference type="PANTHER" id="PTHR10625:SF36">
    <property type="entry name" value="HISTONE DEACETYLASE 3"/>
    <property type="match status" value="1"/>
</dbReference>
<evidence type="ECO:0000256" key="9">
    <source>
        <dbReference type="PIRNR" id="PIRNR037913"/>
    </source>
</evidence>
<gene>
    <name evidence="14" type="ORF">SCODWIG_00211</name>
</gene>
<name>A0A376B2U7_9ASCO</name>
<dbReference type="AlphaFoldDB" id="A0A376B2U7"/>
<evidence type="ECO:0000256" key="1">
    <source>
        <dbReference type="ARBA" id="ARBA00004123"/>
    </source>
</evidence>
<dbReference type="PRINTS" id="PR01270">
    <property type="entry name" value="HDASUPER"/>
</dbReference>
<feature type="binding site" evidence="11">
    <location>
        <position position="128"/>
    </location>
    <ligand>
        <name>substrate</name>
    </ligand>
</feature>
<dbReference type="PRINTS" id="PR01271">
    <property type="entry name" value="HISDACETLASE"/>
</dbReference>
<dbReference type="SUPFAM" id="SSF52768">
    <property type="entry name" value="Arginase/deacetylase"/>
    <property type="match status" value="1"/>
</dbReference>
<feature type="domain" description="Histone deacetylase" evidence="13">
    <location>
        <begin position="56"/>
        <end position="348"/>
    </location>
</feature>
<evidence type="ECO:0000313" key="14">
    <source>
        <dbReference type="EMBL" id="SSD58450.1"/>
    </source>
</evidence>
<evidence type="ECO:0000259" key="13">
    <source>
        <dbReference type="Pfam" id="PF00850"/>
    </source>
</evidence>
<evidence type="ECO:0000256" key="7">
    <source>
        <dbReference type="ARBA" id="ARBA00023242"/>
    </source>
</evidence>
<keyword evidence="15" id="KW-1185">Reference proteome</keyword>
<feature type="binding site" evidence="11">
    <location>
        <position position="334"/>
    </location>
    <ligand>
        <name>substrate</name>
    </ligand>
</feature>
<organism evidence="14 15">
    <name type="scientific">Saccharomycodes ludwigii</name>
    <dbReference type="NCBI Taxonomy" id="36035"/>
    <lineage>
        <taxon>Eukaryota</taxon>
        <taxon>Fungi</taxon>
        <taxon>Dikarya</taxon>
        <taxon>Ascomycota</taxon>
        <taxon>Saccharomycotina</taxon>
        <taxon>Saccharomycetes</taxon>
        <taxon>Saccharomycodales</taxon>
        <taxon>Saccharomycodaceae</taxon>
        <taxon>Saccharomycodes</taxon>
    </lineage>
</organism>
<evidence type="ECO:0000256" key="11">
    <source>
        <dbReference type="PIRSR" id="PIRSR037913-2"/>
    </source>
</evidence>
<evidence type="ECO:0000256" key="6">
    <source>
        <dbReference type="ARBA" id="ARBA00023163"/>
    </source>
</evidence>
<keyword evidence="4 9" id="KW-0156">Chromatin regulator</keyword>
<feature type="binding site" evidence="12">
    <location>
        <position position="205"/>
    </location>
    <ligand>
        <name>a divalent metal cation</name>
        <dbReference type="ChEBI" id="CHEBI:60240"/>
    </ligand>
</feature>
<dbReference type="GO" id="GO:0010557">
    <property type="term" value="P:positive regulation of macromolecule biosynthetic process"/>
    <property type="evidence" value="ECO:0007669"/>
    <property type="project" value="UniProtKB-ARBA"/>
</dbReference>